<comment type="caution">
    <text evidence="3">The sequence shown here is derived from an EMBL/GenBank/DDBJ whole genome shotgun (WGS) entry which is preliminary data.</text>
</comment>
<keyword evidence="2" id="KW-0812">Transmembrane</keyword>
<keyword evidence="4" id="KW-1185">Reference proteome</keyword>
<keyword evidence="2" id="KW-1133">Transmembrane helix</keyword>
<dbReference type="EMBL" id="JBBPBM010000069">
    <property type="protein sequence ID" value="KAK8513457.1"/>
    <property type="molecule type" value="Genomic_DNA"/>
</dbReference>
<feature type="compositionally biased region" description="Basic and acidic residues" evidence="1">
    <location>
        <begin position="10"/>
        <end position="22"/>
    </location>
</feature>
<feature type="region of interest" description="Disordered" evidence="1">
    <location>
        <begin position="1"/>
        <end position="22"/>
    </location>
</feature>
<accession>A0ABR2C408</accession>
<proteinExistence type="predicted"/>
<reference evidence="3 4" key="1">
    <citation type="journal article" date="2024" name="G3 (Bethesda)">
        <title>Genome assembly of Hibiscus sabdariffa L. provides insights into metabolisms of medicinal natural products.</title>
        <authorList>
            <person name="Kim T."/>
        </authorList>
    </citation>
    <scope>NUCLEOTIDE SEQUENCE [LARGE SCALE GENOMIC DNA]</scope>
    <source>
        <strain evidence="3">TK-2024</strain>
        <tissue evidence="3">Old leaves</tissue>
    </source>
</reference>
<keyword evidence="2" id="KW-0472">Membrane</keyword>
<dbReference type="Proteomes" id="UP001472677">
    <property type="component" value="Unassembled WGS sequence"/>
</dbReference>
<evidence type="ECO:0000256" key="1">
    <source>
        <dbReference type="SAM" id="MobiDB-lite"/>
    </source>
</evidence>
<name>A0ABR2C408_9ROSI</name>
<feature type="transmembrane region" description="Helical" evidence="2">
    <location>
        <begin position="28"/>
        <end position="46"/>
    </location>
</feature>
<evidence type="ECO:0000313" key="4">
    <source>
        <dbReference type="Proteomes" id="UP001472677"/>
    </source>
</evidence>
<gene>
    <name evidence="3" type="ORF">V6N12_052645</name>
</gene>
<sequence>MKKKRVGAHGCREGKADRDSDAKTTTDIISRNFIGVAWLELASLLFSSLLKYITVSAVVYAARVSLSTAFLFLNSFTKSVNFIILASFCSLSDGVGKYL</sequence>
<organism evidence="3 4">
    <name type="scientific">Hibiscus sabdariffa</name>
    <name type="common">roselle</name>
    <dbReference type="NCBI Taxonomy" id="183260"/>
    <lineage>
        <taxon>Eukaryota</taxon>
        <taxon>Viridiplantae</taxon>
        <taxon>Streptophyta</taxon>
        <taxon>Embryophyta</taxon>
        <taxon>Tracheophyta</taxon>
        <taxon>Spermatophyta</taxon>
        <taxon>Magnoliopsida</taxon>
        <taxon>eudicotyledons</taxon>
        <taxon>Gunneridae</taxon>
        <taxon>Pentapetalae</taxon>
        <taxon>rosids</taxon>
        <taxon>malvids</taxon>
        <taxon>Malvales</taxon>
        <taxon>Malvaceae</taxon>
        <taxon>Malvoideae</taxon>
        <taxon>Hibiscus</taxon>
    </lineage>
</organism>
<evidence type="ECO:0000313" key="3">
    <source>
        <dbReference type="EMBL" id="KAK8513457.1"/>
    </source>
</evidence>
<protein>
    <submittedName>
        <fullName evidence="3">Uncharacterized protein</fullName>
    </submittedName>
</protein>
<evidence type="ECO:0000256" key="2">
    <source>
        <dbReference type="SAM" id="Phobius"/>
    </source>
</evidence>